<evidence type="ECO:0000313" key="2">
    <source>
        <dbReference type="Proteomes" id="UP000199199"/>
    </source>
</evidence>
<proteinExistence type="predicted"/>
<dbReference type="EMBL" id="FOZS01000005">
    <property type="protein sequence ID" value="SFT02814.1"/>
    <property type="molecule type" value="Genomic_DNA"/>
</dbReference>
<name>A0A1I6UN67_9EURY</name>
<keyword evidence="2" id="KW-1185">Reference proteome</keyword>
<protein>
    <submittedName>
        <fullName evidence="1">Uncharacterized protein</fullName>
    </submittedName>
</protein>
<accession>A0A1I6UN67</accession>
<evidence type="ECO:0000313" key="1">
    <source>
        <dbReference type="EMBL" id="SFT02814.1"/>
    </source>
</evidence>
<dbReference type="Proteomes" id="UP000199199">
    <property type="component" value="Unassembled WGS sequence"/>
</dbReference>
<organism evidence="1 2">
    <name type="scientific">Halostagnicola kamekurae</name>
    <dbReference type="NCBI Taxonomy" id="619731"/>
    <lineage>
        <taxon>Archaea</taxon>
        <taxon>Methanobacteriati</taxon>
        <taxon>Methanobacteriota</taxon>
        <taxon>Stenosarchaea group</taxon>
        <taxon>Halobacteria</taxon>
        <taxon>Halobacteriales</taxon>
        <taxon>Natrialbaceae</taxon>
        <taxon>Halostagnicola</taxon>
    </lineage>
</organism>
<gene>
    <name evidence="1" type="ORF">SAMN04488556_3946</name>
</gene>
<sequence length="40" mass="4279">MLGEIVVSKSQSLITKDAQTTDTSMVDEVAGIQLLLLDSQ</sequence>
<reference evidence="2" key="1">
    <citation type="submission" date="2016-10" db="EMBL/GenBank/DDBJ databases">
        <authorList>
            <person name="Varghese N."/>
            <person name="Submissions S."/>
        </authorList>
    </citation>
    <scope>NUCLEOTIDE SEQUENCE [LARGE SCALE GENOMIC DNA]</scope>
    <source>
        <strain evidence="2">DSM 22427</strain>
    </source>
</reference>
<dbReference type="AlphaFoldDB" id="A0A1I6UN67"/>